<dbReference type="InterPro" id="IPR014016">
    <property type="entry name" value="UvrD-like_ATP-bd"/>
</dbReference>
<evidence type="ECO:0000259" key="6">
    <source>
        <dbReference type="PROSITE" id="PS51198"/>
    </source>
</evidence>
<dbReference type="RefSeq" id="WP_231143793.1">
    <property type="nucleotide sequence ID" value="NZ_CP088100.1"/>
</dbReference>
<proteinExistence type="predicted"/>
<evidence type="ECO:0000256" key="4">
    <source>
        <dbReference type="ARBA" id="ARBA00022840"/>
    </source>
</evidence>
<evidence type="ECO:0000256" key="5">
    <source>
        <dbReference type="PROSITE-ProRule" id="PRU00560"/>
    </source>
</evidence>
<keyword evidence="4 5" id="KW-0067">ATP-binding</keyword>
<evidence type="ECO:0000313" key="8">
    <source>
        <dbReference type="Proteomes" id="UP001430990"/>
    </source>
</evidence>
<keyword evidence="1 5" id="KW-0547">Nucleotide-binding</keyword>
<dbReference type="InterPro" id="IPR000212">
    <property type="entry name" value="DNA_helicase_UvrD/REP"/>
</dbReference>
<keyword evidence="2 5" id="KW-0378">Hydrolase</keyword>
<dbReference type="Proteomes" id="UP001430990">
    <property type="component" value="Chromosome"/>
</dbReference>
<organism evidence="7 8">
    <name type="scientific">Bradyrhizobium barranii</name>
    <dbReference type="NCBI Taxonomy" id="2992140"/>
    <lineage>
        <taxon>Bacteria</taxon>
        <taxon>Pseudomonadati</taxon>
        <taxon>Pseudomonadota</taxon>
        <taxon>Alphaproteobacteria</taxon>
        <taxon>Hyphomicrobiales</taxon>
        <taxon>Nitrobacteraceae</taxon>
        <taxon>Bradyrhizobium</taxon>
    </lineage>
</organism>
<dbReference type="InterPro" id="IPR027417">
    <property type="entry name" value="P-loop_NTPase"/>
</dbReference>
<dbReference type="Gene3D" id="3.40.50.300">
    <property type="entry name" value="P-loop containing nucleotide triphosphate hydrolases"/>
    <property type="match status" value="2"/>
</dbReference>
<protein>
    <submittedName>
        <fullName evidence="7">UvrD-helicase domain-containing protein</fullName>
    </submittedName>
</protein>
<evidence type="ECO:0000313" key="7">
    <source>
        <dbReference type="EMBL" id="UFW87648.1"/>
    </source>
</evidence>
<accession>A0ABY3QNY8</accession>
<keyword evidence="8" id="KW-1185">Reference proteome</keyword>
<dbReference type="EMBL" id="CP088100">
    <property type="protein sequence ID" value="UFW87648.1"/>
    <property type="molecule type" value="Genomic_DNA"/>
</dbReference>
<dbReference type="PANTHER" id="PTHR11070:SF3">
    <property type="entry name" value="DNA 3'-5' HELICASE"/>
    <property type="match status" value="1"/>
</dbReference>
<keyword evidence="3 5" id="KW-0347">Helicase</keyword>
<gene>
    <name evidence="7" type="ORF">BjapCC829_03290</name>
</gene>
<dbReference type="PROSITE" id="PS51198">
    <property type="entry name" value="UVRD_HELICASE_ATP_BIND"/>
    <property type="match status" value="1"/>
</dbReference>
<evidence type="ECO:0000256" key="3">
    <source>
        <dbReference type="ARBA" id="ARBA00022806"/>
    </source>
</evidence>
<dbReference type="PANTHER" id="PTHR11070">
    <property type="entry name" value="UVRD / RECB / PCRA DNA HELICASE FAMILY MEMBER"/>
    <property type="match status" value="1"/>
</dbReference>
<evidence type="ECO:0000256" key="1">
    <source>
        <dbReference type="ARBA" id="ARBA00022741"/>
    </source>
</evidence>
<evidence type="ECO:0000256" key="2">
    <source>
        <dbReference type="ARBA" id="ARBA00022801"/>
    </source>
</evidence>
<dbReference type="SUPFAM" id="SSF52540">
    <property type="entry name" value="P-loop containing nucleoside triphosphate hydrolases"/>
    <property type="match status" value="1"/>
</dbReference>
<feature type="binding site" evidence="5">
    <location>
        <begin position="38"/>
        <end position="45"/>
    </location>
    <ligand>
        <name>ATP</name>
        <dbReference type="ChEBI" id="CHEBI:30616"/>
    </ligand>
</feature>
<dbReference type="Pfam" id="PF00580">
    <property type="entry name" value="UvrD-helicase"/>
    <property type="match status" value="1"/>
</dbReference>
<name>A0ABY3QNY8_9BRAD</name>
<reference evidence="7" key="1">
    <citation type="submission" date="2021-11" db="EMBL/GenBank/DDBJ databases">
        <title>Australian commercial rhizobial inoculants.</title>
        <authorList>
            <person name="Kohlmeier M.G."/>
            <person name="O'Hara G.W."/>
            <person name="Colombi E."/>
            <person name="Ramsay J.P."/>
            <person name="Terpolilli J."/>
        </authorList>
    </citation>
    <scope>NUCLEOTIDE SEQUENCE</scope>
    <source>
        <strain evidence="7">CC829</strain>
    </source>
</reference>
<feature type="domain" description="UvrD-like helicase ATP-binding" evidence="6">
    <location>
        <begin position="17"/>
        <end position="289"/>
    </location>
</feature>
<sequence length="639" mass="72178">MMPEAAANNSNVTLDEHIEEEISACLDLERPKSFFLYAGAGSGKTSSLIRALEFIKQKNLPRLRLRGQQVAVVTYTNAACDEILRRLKFDPTFHVSTIHSFAWKLISGFNKDIRDWLHKRLENEIREIQELEAKGRPGTKASLTRQAQIESKSRRLSGLSGIKKFTYSPTGDNKERDALNHAEVIELFASFLTEKKLMQSILVNQFPFLLVDESQDTNKRIVDALLTVQGAHTGKFSLGFIGDTMQRIYNDGKERIEEELPADWAKPVKRLNHRCPRRVVRLINQIRSQVDSHAQEARSDSIDGIVRLFVLPTGEDNKSSMEDSVRAYMAELTRDADWQDRQKCKILTLEHHMAARRMGFETIFEALASVDTFRTGLLDGSLPVTRLFTANVLPLVSALQNNDKFATARIVRESSPLLSAERLKNATDQRNQLRNAKIAAEGLLKLWQQGTPTCGEVLAYVAEQHLFDLPEALKPFAIHRSDDEAQSSSDDESRDPLDEADAAIEKFLLASFSEIAPYAQYISNTAEFGTHQGVKGLEFDRVMVLMDDTEARGFMFGYEKFFGAKELSASELSNESEGRDNSVSRTRRLFYVTCSRAKKSLALVLYTSAPEAVKMQMLRNEWFDEHEILLAVPDHPIPA</sequence>